<evidence type="ECO:0000256" key="6">
    <source>
        <dbReference type="ARBA" id="ARBA00023102"/>
    </source>
</evidence>
<evidence type="ECO:0000313" key="11">
    <source>
        <dbReference type="Proteomes" id="UP000627781"/>
    </source>
</evidence>
<evidence type="ECO:0000256" key="3">
    <source>
        <dbReference type="ARBA" id="ARBA00013085"/>
    </source>
</evidence>
<evidence type="ECO:0000256" key="5">
    <source>
        <dbReference type="ARBA" id="ARBA00022801"/>
    </source>
</evidence>
<dbReference type="EC" id="3.1.3.15" evidence="3 8"/>
<evidence type="ECO:0000259" key="9">
    <source>
        <dbReference type="Pfam" id="PF02811"/>
    </source>
</evidence>
<evidence type="ECO:0000256" key="7">
    <source>
        <dbReference type="ARBA" id="ARBA00049158"/>
    </source>
</evidence>
<evidence type="ECO:0000256" key="1">
    <source>
        <dbReference type="ARBA" id="ARBA00004970"/>
    </source>
</evidence>
<dbReference type="RefSeq" id="WP_143317320.1">
    <property type="nucleotide sequence ID" value="NZ_JACSRA010000011.1"/>
</dbReference>
<keyword evidence="6 8" id="KW-0368">Histidine biosynthesis</keyword>
<dbReference type="PANTHER" id="PTHR21039:SF0">
    <property type="entry name" value="HISTIDINOL-PHOSPHATASE"/>
    <property type="match status" value="1"/>
</dbReference>
<comment type="pathway">
    <text evidence="1 8">Amino-acid biosynthesis; L-histidine biosynthesis; L-histidine from 5-phospho-alpha-D-ribose 1-diphosphate: step 8/9.</text>
</comment>
<keyword evidence="5 8" id="KW-0378">Hydrolase</keyword>
<comment type="similarity">
    <text evidence="2 8">Belongs to the PHP hydrolase family. HisK subfamily.</text>
</comment>
<name>A0ABR8PTL4_9CLOT</name>
<evidence type="ECO:0000256" key="4">
    <source>
        <dbReference type="ARBA" id="ARBA00022605"/>
    </source>
</evidence>
<dbReference type="Pfam" id="PF02811">
    <property type="entry name" value="PHP"/>
    <property type="match status" value="1"/>
</dbReference>
<reference evidence="10 11" key="1">
    <citation type="submission" date="2020-08" db="EMBL/GenBank/DDBJ databases">
        <title>A Genomic Blueprint of the Chicken Gut Microbiome.</title>
        <authorList>
            <person name="Gilroy R."/>
            <person name="Ravi A."/>
            <person name="Getino M."/>
            <person name="Pursley I."/>
            <person name="Horton D.L."/>
            <person name="Alikhan N.-F."/>
            <person name="Baker D."/>
            <person name="Gharbi K."/>
            <person name="Hall N."/>
            <person name="Watson M."/>
            <person name="Adriaenssens E.M."/>
            <person name="Foster-Nyarko E."/>
            <person name="Jarju S."/>
            <person name="Secka A."/>
            <person name="Antonio M."/>
            <person name="Oren A."/>
            <person name="Chaudhuri R."/>
            <person name="La Ragione R.M."/>
            <person name="Hildebrand F."/>
            <person name="Pallen M.J."/>
        </authorList>
    </citation>
    <scope>NUCLEOTIDE SEQUENCE [LARGE SCALE GENOMIC DNA]</scope>
    <source>
        <strain evidence="10 11">Sa3CVN1</strain>
    </source>
</reference>
<dbReference type="InterPro" id="IPR004013">
    <property type="entry name" value="PHP_dom"/>
</dbReference>
<evidence type="ECO:0000256" key="2">
    <source>
        <dbReference type="ARBA" id="ARBA00009152"/>
    </source>
</evidence>
<keyword evidence="11" id="KW-1185">Reference proteome</keyword>
<protein>
    <recommendedName>
        <fullName evidence="3 8">Histidinol-phosphatase</fullName>
        <shortName evidence="8">HolPase</shortName>
        <ecNumber evidence="3 8">3.1.3.15</ecNumber>
    </recommendedName>
</protein>
<sequence length="265" mass="31215">MYNDYHMHSYFSADSITPMESMIVKSIDLGLNEICFTDHVDYDIIGNPNVFIDYDKYFEELCFYKEKYRKNISIKKGLEIGLQPHILHRCSKEIQSHDFDFIIASIHTLERLELYTCDYHKGKTQEEVYDKYYSTLFNIIKNYKDYSVLGHLDLIKRYGDYPTILDDSIFSDYFKSILKQVIEDGKGIEVNTSCFRYGLPDLTPSTYILKLYKELGGEILTVGSDSHVTKDIATKFQQVHNYLKELGFKYVCEFTKMEPKFTKIY</sequence>
<comment type="catalytic activity">
    <reaction evidence="7 8">
        <text>L-histidinol phosphate + H2O = L-histidinol + phosphate</text>
        <dbReference type="Rhea" id="RHEA:14465"/>
        <dbReference type="ChEBI" id="CHEBI:15377"/>
        <dbReference type="ChEBI" id="CHEBI:43474"/>
        <dbReference type="ChEBI" id="CHEBI:57699"/>
        <dbReference type="ChEBI" id="CHEBI:57980"/>
        <dbReference type="EC" id="3.1.3.15"/>
    </reaction>
</comment>
<accession>A0ABR8PTL4</accession>
<comment type="caution">
    <text evidence="10">The sequence shown here is derived from an EMBL/GenBank/DDBJ whole genome shotgun (WGS) entry which is preliminary data.</text>
</comment>
<proteinExistence type="inferred from homology"/>
<dbReference type="InterPro" id="IPR016195">
    <property type="entry name" value="Pol/histidinol_Pase-like"/>
</dbReference>
<organism evidence="10 11">
    <name type="scientific">Clostridium cibarium</name>
    <dbReference type="NCBI Taxonomy" id="2762247"/>
    <lineage>
        <taxon>Bacteria</taxon>
        <taxon>Bacillati</taxon>
        <taxon>Bacillota</taxon>
        <taxon>Clostridia</taxon>
        <taxon>Eubacteriales</taxon>
        <taxon>Clostridiaceae</taxon>
        <taxon>Clostridium</taxon>
    </lineage>
</organism>
<keyword evidence="4 8" id="KW-0028">Amino-acid biosynthesis</keyword>
<dbReference type="Gene3D" id="3.20.20.140">
    <property type="entry name" value="Metal-dependent hydrolases"/>
    <property type="match status" value="1"/>
</dbReference>
<evidence type="ECO:0000256" key="8">
    <source>
        <dbReference type="RuleBase" id="RU366003"/>
    </source>
</evidence>
<dbReference type="PANTHER" id="PTHR21039">
    <property type="entry name" value="HISTIDINOL PHOSPHATASE-RELATED"/>
    <property type="match status" value="1"/>
</dbReference>
<gene>
    <name evidence="10" type="ORF">H9661_08960</name>
</gene>
<evidence type="ECO:0000313" key="10">
    <source>
        <dbReference type="EMBL" id="MBD7911483.1"/>
    </source>
</evidence>
<dbReference type="Proteomes" id="UP000627781">
    <property type="component" value="Unassembled WGS sequence"/>
</dbReference>
<dbReference type="InterPro" id="IPR010140">
    <property type="entry name" value="Histidinol_P_phosphatase_HisJ"/>
</dbReference>
<dbReference type="SUPFAM" id="SSF89550">
    <property type="entry name" value="PHP domain-like"/>
    <property type="match status" value="1"/>
</dbReference>
<dbReference type="EMBL" id="JACSRA010000011">
    <property type="protein sequence ID" value="MBD7911483.1"/>
    <property type="molecule type" value="Genomic_DNA"/>
</dbReference>
<dbReference type="NCBIfam" id="TIGR01856">
    <property type="entry name" value="hisJ_fam"/>
    <property type="match status" value="1"/>
</dbReference>
<feature type="domain" description="PHP" evidence="9">
    <location>
        <begin position="4"/>
        <end position="193"/>
    </location>
</feature>